<name>A0ABN9Y1G8_9DINO</name>
<feature type="region of interest" description="Disordered" evidence="1">
    <location>
        <begin position="1"/>
        <end position="20"/>
    </location>
</feature>
<keyword evidence="3" id="KW-1185">Reference proteome</keyword>
<evidence type="ECO:0000256" key="1">
    <source>
        <dbReference type="SAM" id="MobiDB-lite"/>
    </source>
</evidence>
<sequence>MHSLMLEMTQNPKTQPWRDNGMLPGSCSGRHFSFSRHRPLSGCEELLCRGYPTHLGMRGARDDDLCRLAGGAPVLQATAACVAALLAVSSPQLHSQRGGATRSLELPPARLAELLARIPPPPTSARSIDNRDGGVNAGEADGGSIVSSRAAALLNLLVRQDLAVEGDAGPIGKEEEKAMKVLKKAADSTPDLQDAPIMASDRAMHESEPLPGKDGEPRAWEIRMRKLQNYDIQRPPIPADWAPGLAAFGGGPGHRASVCERDYPAGDELPAPMLQGGGHARGEGPAQGGPEPARRGGADGGYGRRPQPRRPRRFCEDARGPDLEHAVLQRHPEAR</sequence>
<reference evidence="2" key="1">
    <citation type="submission" date="2023-10" db="EMBL/GenBank/DDBJ databases">
        <authorList>
            <person name="Chen Y."/>
            <person name="Shah S."/>
            <person name="Dougan E. K."/>
            <person name="Thang M."/>
            <person name="Chan C."/>
        </authorList>
    </citation>
    <scope>NUCLEOTIDE SEQUENCE [LARGE SCALE GENOMIC DNA]</scope>
</reference>
<dbReference type="Proteomes" id="UP001189429">
    <property type="component" value="Unassembled WGS sequence"/>
</dbReference>
<feature type="region of interest" description="Disordered" evidence="1">
    <location>
        <begin position="261"/>
        <end position="335"/>
    </location>
</feature>
<accession>A0ABN9Y1G8</accession>
<dbReference type="EMBL" id="CAUYUJ010021671">
    <property type="protein sequence ID" value="CAK0906277.1"/>
    <property type="molecule type" value="Genomic_DNA"/>
</dbReference>
<gene>
    <name evidence="2" type="ORF">PCOR1329_LOCUS81673</name>
</gene>
<evidence type="ECO:0000313" key="2">
    <source>
        <dbReference type="EMBL" id="CAK0906277.1"/>
    </source>
</evidence>
<proteinExistence type="predicted"/>
<organism evidence="2 3">
    <name type="scientific">Prorocentrum cordatum</name>
    <dbReference type="NCBI Taxonomy" id="2364126"/>
    <lineage>
        <taxon>Eukaryota</taxon>
        <taxon>Sar</taxon>
        <taxon>Alveolata</taxon>
        <taxon>Dinophyceae</taxon>
        <taxon>Prorocentrales</taxon>
        <taxon>Prorocentraceae</taxon>
        <taxon>Prorocentrum</taxon>
    </lineage>
</organism>
<feature type="compositionally biased region" description="Basic and acidic residues" evidence="1">
    <location>
        <begin position="313"/>
        <end position="335"/>
    </location>
</feature>
<protein>
    <submittedName>
        <fullName evidence="2">Uncharacterized protein</fullName>
    </submittedName>
</protein>
<evidence type="ECO:0000313" key="3">
    <source>
        <dbReference type="Proteomes" id="UP001189429"/>
    </source>
</evidence>
<comment type="caution">
    <text evidence="2">The sequence shown here is derived from an EMBL/GenBank/DDBJ whole genome shotgun (WGS) entry which is preliminary data.</text>
</comment>